<dbReference type="InterPro" id="IPR014721">
    <property type="entry name" value="Ribsml_uS5_D2-typ_fold_subgr"/>
</dbReference>
<comment type="caution">
    <text evidence="1">The sequence shown here is derived from an EMBL/GenBank/DDBJ whole genome shotgun (WGS) entry which is preliminary data.</text>
</comment>
<evidence type="ECO:0000313" key="2">
    <source>
        <dbReference type="Proteomes" id="UP000188836"/>
    </source>
</evidence>
<dbReference type="AlphaFoldDB" id="A0A1V2TKB3"/>
<dbReference type="Gene3D" id="3.30.230.10">
    <property type="match status" value="1"/>
</dbReference>
<sequence>MLAREGSVGEYRLMRQGGGRGGFAHVRVVLAHADPADGCAVVWAVDAADTTSAQPERDAKEAAAALAGAADAIDALGRLGVDASGWTVRLIWAGMNLVDTEPTAMRAAACAATAAAFGAADQFQVTYDNGWQCHPLT</sequence>
<gene>
    <name evidence="1" type="ORF">B0T46_05995</name>
</gene>
<protein>
    <submittedName>
        <fullName evidence="1">Uncharacterized protein</fullName>
    </submittedName>
</protein>
<organism evidence="1 2">
    <name type="scientific">Nocardia donostiensis</name>
    <dbReference type="NCBI Taxonomy" id="1538463"/>
    <lineage>
        <taxon>Bacteria</taxon>
        <taxon>Bacillati</taxon>
        <taxon>Actinomycetota</taxon>
        <taxon>Actinomycetes</taxon>
        <taxon>Mycobacteriales</taxon>
        <taxon>Nocardiaceae</taxon>
        <taxon>Nocardia</taxon>
    </lineage>
</organism>
<name>A0A1V2TKB3_9NOCA</name>
<evidence type="ECO:0000313" key="1">
    <source>
        <dbReference type="EMBL" id="ONM49922.1"/>
    </source>
</evidence>
<accession>A0A1V2TKB3</accession>
<dbReference type="Proteomes" id="UP000188836">
    <property type="component" value="Unassembled WGS sequence"/>
</dbReference>
<proteinExistence type="predicted"/>
<dbReference type="EMBL" id="MUMY01000003">
    <property type="protein sequence ID" value="ONM49922.1"/>
    <property type="molecule type" value="Genomic_DNA"/>
</dbReference>
<reference evidence="1 2" key="1">
    <citation type="journal article" date="2016" name="Antonie Van Leeuwenhoek">
        <title>Nocardia donostiensis sp. nov., isolated from human respiratory specimens.</title>
        <authorList>
            <person name="Ercibengoa M."/>
            <person name="Bell M."/>
            <person name="Marimon J.M."/>
            <person name="Humrighouse B."/>
            <person name="Klenk H.P."/>
            <person name="Potter G."/>
            <person name="Perez-Trallero E."/>
        </authorList>
    </citation>
    <scope>NUCLEOTIDE SEQUENCE [LARGE SCALE GENOMIC DNA]</scope>
    <source>
        <strain evidence="1 2">X1655</strain>
    </source>
</reference>
<keyword evidence="2" id="KW-1185">Reference proteome</keyword>